<keyword evidence="2" id="KW-1185">Reference proteome</keyword>
<organism evidence="1 2">
    <name type="scientific">Coprinopsis marcescibilis</name>
    <name type="common">Agaric fungus</name>
    <name type="synonym">Psathyrella marcescibilis</name>
    <dbReference type="NCBI Taxonomy" id="230819"/>
    <lineage>
        <taxon>Eukaryota</taxon>
        <taxon>Fungi</taxon>
        <taxon>Dikarya</taxon>
        <taxon>Basidiomycota</taxon>
        <taxon>Agaricomycotina</taxon>
        <taxon>Agaricomycetes</taxon>
        <taxon>Agaricomycetidae</taxon>
        <taxon>Agaricales</taxon>
        <taxon>Agaricineae</taxon>
        <taxon>Psathyrellaceae</taxon>
        <taxon>Coprinopsis</taxon>
    </lineage>
</organism>
<dbReference type="Pfam" id="PF18759">
    <property type="entry name" value="Plavaka"/>
    <property type="match status" value="1"/>
</dbReference>
<accession>A0A5C3K944</accession>
<protein>
    <submittedName>
        <fullName evidence="1">Uncharacterized protein</fullName>
    </submittedName>
</protein>
<dbReference type="Proteomes" id="UP000307440">
    <property type="component" value="Unassembled WGS sequence"/>
</dbReference>
<sequence length="605" mass="69602">MDFSDDDHSTDRDYKEDLANILAKFERDEYELLPTLGYAGPQIQVHHEGRHLTRVISCTLLDDEDTHFVEDTFPQAGKVLRCRPTPSPDSEGDIIMEGSNDWAIKETVGQSAFDQFFKIPGLVECLGLSFNNMRQLHKIVDLQPDKAGEWETSHLQFDDDPKTTFTIRHRNVLKSIESIFKNPNTKHLVYKPSKIFSNDTKDNCIYSEMWKAKWWHIVQSQLPPHATIAPVIIATNKTQLTQFSSRKAAYPVYLTIGNVPKSLRRKPSTNASMNWTKLSDEQHQSKIQCIFHESMAYILGLLKEAGRKGIKMENYWGEIRQIHPILSYVADYPEQCLVACCKYGTCPKYHTTANELADPKPVPLCTPQWTWSTIQQSKKNSNGSAREFQRLCMEEDVTGSVYHPFWLDFPLTDIHHSLTPDVLHQLYQGIHKHVINWCQEIVSKKKLDLCIHALPQFQGLRQFKNGISALSQISEPKRKDMAKILLPCLVGKIPSSGLKAVKGLLDFIFLSQYPTHDSHTLKYLEDVLDLFQKNKSYFIDVNCHKTLNILKFHSLIHYAESIQCFGTTDNYNTEIFECLHIEFAKEGWHATNQGDKFPQMIQWLS</sequence>
<dbReference type="EMBL" id="ML210810">
    <property type="protein sequence ID" value="TFK16438.1"/>
    <property type="molecule type" value="Genomic_DNA"/>
</dbReference>
<evidence type="ECO:0000313" key="2">
    <source>
        <dbReference type="Proteomes" id="UP000307440"/>
    </source>
</evidence>
<name>A0A5C3K944_COPMA</name>
<reference evidence="1 2" key="1">
    <citation type="journal article" date="2019" name="Nat. Ecol. Evol.">
        <title>Megaphylogeny resolves global patterns of mushroom evolution.</title>
        <authorList>
            <person name="Varga T."/>
            <person name="Krizsan K."/>
            <person name="Foldi C."/>
            <person name="Dima B."/>
            <person name="Sanchez-Garcia M."/>
            <person name="Sanchez-Ramirez S."/>
            <person name="Szollosi G.J."/>
            <person name="Szarkandi J.G."/>
            <person name="Papp V."/>
            <person name="Albert L."/>
            <person name="Andreopoulos W."/>
            <person name="Angelini C."/>
            <person name="Antonin V."/>
            <person name="Barry K.W."/>
            <person name="Bougher N.L."/>
            <person name="Buchanan P."/>
            <person name="Buyck B."/>
            <person name="Bense V."/>
            <person name="Catcheside P."/>
            <person name="Chovatia M."/>
            <person name="Cooper J."/>
            <person name="Damon W."/>
            <person name="Desjardin D."/>
            <person name="Finy P."/>
            <person name="Geml J."/>
            <person name="Haridas S."/>
            <person name="Hughes K."/>
            <person name="Justo A."/>
            <person name="Karasinski D."/>
            <person name="Kautmanova I."/>
            <person name="Kiss B."/>
            <person name="Kocsube S."/>
            <person name="Kotiranta H."/>
            <person name="LaButti K.M."/>
            <person name="Lechner B.E."/>
            <person name="Liimatainen K."/>
            <person name="Lipzen A."/>
            <person name="Lukacs Z."/>
            <person name="Mihaltcheva S."/>
            <person name="Morgado L.N."/>
            <person name="Niskanen T."/>
            <person name="Noordeloos M.E."/>
            <person name="Ohm R.A."/>
            <person name="Ortiz-Santana B."/>
            <person name="Ovrebo C."/>
            <person name="Racz N."/>
            <person name="Riley R."/>
            <person name="Savchenko A."/>
            <person name="Shiryaev A."/>
            <person name="Soop K."/>
            <person name="Spirin V."/>
            <person name="Szebenyi C."/>
            <person name="Tomsovsky M."/>
            <person name="Tulloss R.E."/>
            <person name="Uehling J."/>
            <person name="Grigoriev I.V."/>
            <person name="Vagvolgyi C."/>
            <person name="Papp T."/>
            <person name="Martin F.M."/>
            <person name="Miettinen O."/>
            <person name="Hibbett D.S."/>
            <person name="Nagy L.G."/>
        </authorList>
    </citation>
    <scope>NUCLEOTIDE SEQUENCE [LARGE SCALE GENOMIC DNA]</scope>
    <source>
        <strain evidence="1 2">CBS 121175</strain>
    </source>
</reference>
<proteinExistence type="predicted"/>
<dbReference type="OrthoDB" id="2418900at2759"/>
<dbReference type="AlphaFoldDB" id="A0A5C3K944"/>
<dbReference type="InterPro" id="IPR041078">
    <property type="entry name" value="Plavaka"/>
</dbReference>
<evidence type="ECO:0000313" key="1">
    <source>
        <dbReference type="EMBL" id="TFK16438.1"/>
    </source>
</evidence>
<gene>
    <name evidence="1" type="ORF">FA15DRAFT_662155</name>
</gene>